<proteinExistence type="predicted"/>
<dbReference type="Proteomes" id="UP001602245">
    <property type="component" value="Unassembled WGS sequence"/>
</dbReference>
<accession>A0ABW6WKQ1</accession>
<keyword evidence="2" id="KW-0472">Membrane</keyword>
<evidence type="ECO:0000256" key="2">
    <source>
        <dbReference type="SAM" id="Phobius"/>
    </source>
</evidence>
<dbReference type="RefSeq" id="WP_211216648.1">
    <property type="nucleotide sequence ID" value="NZ_JBIAZU010000005.1"/>
</dbReference>
<protein>
    <submittedName>
        <fullName evidence="3">DUF3099 domain-containing protein</fullName>
    </submittedName>
</protein>
<name>A0ABW6WKQ1_9ACTN</name>
<feature type="transmembrane region" description="Helical" evidence="2">
    <location>
        <begin position="30"/>
        <end position="50"/>
    </location>
</feature>
<gene>
    <name evidence="3" type="ORF">ACFY35_27695</name>
</gene>
<dbReference type="InterPro" id="IPR021449">
    <property type="entry name" value="DUF3099"/>
</dbReference>
<dbReference type="Pfam" id="PF11298">
    <property type="entry name" value="DUF3099"/>
    <property type="match status" value="1"/>
</dbReference>
<reference evidence="3 4" key="1">
    <citation type="submission" date="2024-10" db="EMBL/GenBank/DDBJ databases">
        <title>The Natural Products Discovery Center: Release of the First 8490 Sequenced Strains for Exploring Actinobacteria Biosynthetic Diversity.</title>
        <authorList>
            <person name="Kalkreuter E."/>
            <person name="Kautsar S.A."/>
            <person name="Yang D."/>
            <person name="Bader C.D."/>
            <person name="Teijaro C.N."/>
            <person name="Fluegel L."/>
            <person name="Davis C.M."/>
            <person name="Simpson J.R."/>
            <person name="Lauterbach L."/>
            <person name="Steele A.D."/>
            <person name="Gui C."/>
            <person name="Meng S."/>
            <person name="Li G."/>
            <person name="Viehrig K."/>
            <person name="Ye F."/>
            <person name="Su P."/>
            <person name="Kiefer A.F."/>
            <person name="Nichols A."/>
            <person name="Cepeda A.J."/>
            <person name="Yan W."/>
            <person name="Fan B."/>
            <person name="Jiang Y."/>
            <person name="Adhikari A."/>
            <person name="Zheng C.-J."/>
            <person name="Schuster L."/>
            <person name="Cowan T.M."/>
            <person name="Smanski M.J."/>
            <person name="Chevrette M.G."/>
            <person name="De Carvalho L.P.S."/>
            <person name="Shen B."/>
        </authorList>
    </citation>
    <scope>NUCLEOTIDE SEQUENCE [LARGE SCALE GENOMIC DNA]</scope>
    <source>
        <strain evidence="3 4">NPDC000087</strain>
    </source>
</reference>
<sequence length="137" mass="15252">MVKKQPERPVLITDAARSQDEQFHSRQVRYVTMMGLRAACLIVGAILISAHPPLLALWLVLCVIGMVTLPWAAVLIANDRPARSKAERAASRAAREKPQPSLAQHTAEEVEYLTIDAEPVEGARWVAPEPEPERKQR</sequence>
<feature type="compositionally biased region" description="Basic and acidic residues" evidence="1">
    <location>
        <begin position="85"/>
        <end position="98"/>
    </location>
</feature>
<keyword evidence="2" id="KW-0812">Transmembrane</keyword>
<evidence type="ECO:0000256" key="1">
    <source>
        <dbReference type="SAM" id="MobiDB-lite"/>
    </source>
</evidence>
<organism evidence="3 4">
    <name type="scientific">Paractinoplanes globisporus</name>
    <dbReference type="NCBI Taxonomy" id="113565"/>
    <lineage>
        <taxon>Bacteria</taxon>
        <taxon>Bacillati</taxon>
        <taxon>Actinomycetota</taxon>
        <taxon>Actinomycetes</taxon>
        <taxon>Micromonosporales</taxon>
        <taxon>Micromonosporaceae</taxon>
        <taxon>Paractinoplanes</taxon>
    </lineage>
</organism>
<evidence type="ECO:0000313" key="4">
    <source>
        <dbReference type="Proteomes" id="UP001602245"/>
    </source>
</evidence>
<feature type="region of interest" description="Disordered" evidence="1">
    <location>
        <begin position="85"/>
        <end position="105"/>
    </location>
</feature>
<keyword evidence="4" id="KW-1185">Reference proteome</keyword>
<evidence type="ECO:0000313" key="3">
    <source>
        <dbReference type="EMBL" id="MFF5293234.1"/>
    </source>
</evidence>
<feature type="transmembrane region" description="Helical" evidence="2">
    <location>
        <begin position="56"/>
        <end position="78"/>
    </location>
</feature>
<dbReference type="EMBL" id="JBIAZU010000005">
    <property type="protein sequence ID" value="MFF5293234.1"/>
    <property type="molecule type" value="Genomic_DNA"/>
</dbReference>
<comment type="caution">
    <text evidence="3">The sequence shown here is derived from an EMBL/GenBank/DDBJ whole genome shotgun (WGS) entry which is preliminary data.</text>
</comment>
<keyword evidence="2" id="KW-1133">Transmembrane helix</keyword>